<sequence>MCLGACNNDLEIIKSGKSDYVIVIPQSPTMIEQRAAKELNEYLNKIAGVMLPVVEDNAAPVDHEISIGNTNRVIPLAISLDKLEQDGFYIKTNAHKLYIMGGNSYGTLYGVYELLEKYWGCRKYTPTVEVVPQRSTVVLPANIDNWQVPVITSRNMLYVCANDNAYFDWLRLTQTPTSWVDRGKWGFWVHTFDRLVPPGKYFARHPEYYAMNEKGERVPSQLCLSNPELLDVLCKELDSCISEKPEALYWSVSQNDNYNYCKCEACKKVYEEEGSPSGLLIRFINKVAERYPDKIISTLAYQFTRKAPKLAKPAGNVNIMFCNIECNRSKPIPLDTLSAGFRKDMDDWAEISRNILLWDYIVQFSNLYTPFPNFRTLQPNMKYFAGNHVTSVFSQGNPEPAGEMCHLRAYVSAKLLWNPDCDLDAVVDDFLEGYYGQAGKYIKEYMTLLHDNLEKSGEELSIFGNALTPVNGYLSPENLDAYSQCFDKAEKVVADDKDLTARVQFARLPVIFAELEQASLMPVGKRGFLIDGKDGDLSVNEDFMHKLDHFISCCKVNNTRRLCEWMTPVDEYKEEMTDVPLQYLKFLAKGNKALGKPATVNLPLTRYGAKGTGSLTDGVLGARNYDENWLGFKHDDFEITVDLGEKEIISEVDTRFIQSILDRLFLPEGMEVFVSADNRTYHSVGRIVNEMDREKNYKTKVFELRFTPCEARYIKVKVKVVPVCPMWHRDARSDVWTMVDEIAVR</sequence>
<dbReference type="InterPro" id="IPR008979">
    <property type="entry name" value="Galactose-bd-like_sf"/>
</dbReference>
<dbReference type="Gene3D" id="3.30.379.10">
    <property type="entry name" value="Chitobiase/beta-hexosaminidase domain 2-like"/>
    <property type="match status" value="1"/>
</dbReference>
<evidence type="ECO:0000259" key="2">
    <source>
        <dbReference type="Pfam" id="PF00754"/>
    </source>
</evidence>
<dbReference type="EMBL" id="AQHW01000012">
    <property type="protein sequence ID" value="KKB57588.1"/>
    <property type="molecule type" value="Genomic_DNA"/>
</dbReference>
<keyword evidence="1" id="KW-0378">Hydrolase</keyword>
<organism evidence="4 5">
    <name type="scientific">Parabacteroides gordonii MS-1 = DSM 23371</name>
    <dbReference type="NCBI Taxonomy" id="1203610"/>
    <lineage>
        <taxon>Bacteria</taxon>
        <taxon>Pseudomonadati</taxon>
        <taxon>Bacteroidota</taxon>
        <taxon>Bacteroidia</taxon>
        <taxon>Bacteroidales</taxon>
        <taxon>Tannerellaceae</taxon>
        <taxon>Parabacteroides</taxon>
    </lineage>
</organism>
<dbReference type="Pfam" id="PF16126">
    <property type="entry name" value="DUF4838"/>
    <property type="match status" value="1"/>
</dbReference>
<gene>
    <name evidence="4" type="ORF">HMPREF1536_01902</name>
</gene>
<dbReference type="PANTHER" id="PTHR47406">
    <property type="entry name" value="COAGULATION FACTOR 5/8 TYPE, C-TERMINAL"/>
    <property type="match status" value="1"/>
</dbReference>
<dbReference type="PATRIC" id="fig|1203610.3.peg.1953"/>
<dbReference type="HOGENOM" id="CLU_019083_0_0_10"/>
<dbReference type="STRING" id="1203610.HMPREF1536_01902"/>
<dbReference type="Pfam" id="PF03648">
    <property type="entry name" value="Glyco_hydro_67N"/>
    <property type="match status" value="1"/>
</dbReference>
<keyword evidence="5" id="KW-1185">Reference proteome</keyword>
<dbReference type="InterPro" id="IPR029018">
    <property type="entry name" value="Hex-like_dom2"/>
</dbReference>
<feature type="domain" description="F5/8 type C" evidence="2">
    <location>
        <begin position="624"/>
        <end position="719"/>
    </location>
</feature>
<dbReference type="GO" id="GO:0045493">
    <property type="term" value="P:xylan catabolic process"/>
    <property type="evidence" value="ECO:0007669"/>
    <property type="project" value="InterPro"/>
</dbReference>
<evidence type="ECO:0000313" key="5">
    <source>
        <dbReference type="Proteomes" id="UP000033035"/>
    </source>
</evidence>
<protein>
    <recommendedName>
        <fullName evidence="6">F5/8 type C domain-containing protein</fullName>
    </recommendedName>
</protein>
<comment type="caution">
    <text evidence="4">The sequence shown here is derived from an EMBL/GenBank/DDBJ whole genome shotgun (WGS) entry which is preliminary data.</text>
</comment>
<name>A0A0F5JIL6_9BACT</name>
<dbReference type="GO" id="GO:0046559">
    <property type="term" value="F:alpha-glucuronidase activity"/>
    <property type="evidence" value="ECO:0007669"/>
    <property type="project" value="InterPro"/>
</dbReference>
<dbReference type="InterPro" id="IPR032287">
    <property type="entry name" value="DUF4838"/>
</dbReference>
<dbReference type="Proteomes" id="UP000033035">
    <property type="component" value="Unassembled WGS sequence"/>
</dbReference>
<feature type="domain" description="Alpha glucuronidase N-terminal" evidence="3">
    <location>
        <begin position="30"/>
        <end position="114"/>
    </location>
</feature>
<dbReference type="Pfam" id="PF00754">
    <property type="entry name" value="F5_F8_type_C"/>
    <property type="match status" value="1"/>
</dbReference>
<proteinExistence type="predicted"/>
<dbReference type="Gene3D" id="2.60.120.260">
    <property type="entry name" value="Galactose-binding domain-like"/>
    <property type="match status" value="1"/>
</dbReference>
<evidence type="ECO:0000259" key="3">
    <source>
        <dbReference type="Pfam" id="PF03648"/>
    </source>
</evidence>
<dbReference type="SUPFAM" id="SSF55545">
    <property type="entry name" value="beta-N-acetylhexosaminidase-like domain"/>
    <property type="match status" value="1"/>
</dbReference>
<evidence type="ECO:0000256" key="1">
    <source>
        <dbReference type="ARBA" id="ARBA00022801"/>
    </source>
</evidence>
<accession>A0A0F5JIL6</accession>
<evidence type="ECO:0008006" key="6">
    <source>
        <dbReference type="Google" id="ProtNLM"/>
    </source>
</evidence>
<dbReference type="AlphaFoldDB" id="A0A0F5JIL6"/>
<dbReference type="PANTHER" id="PTHR47406:SF2">
    <property type="entry name" value="ALPHA GLUCURONIDASE N-TERMINAL DOMAIN-CONTAINING PROTEIN"/>
    <property type="match status" value="1"/>
</dbReference>
<reference evidence="4 5" key="1">
    <citation type="submission" date="2013-04" db="EMBL/GenBank/DDBJ databases">
        <title>The Genome Sequence of Parabacteroides gordonii DSM 23371.</title>
        <authorList>
            <consortium name="The Broad Institute Genomics Platform"/>
            <person name="Earl A."/>
            <person name="Ward D."/>
            <person name="Feldgarden M."/>
            <person name="Gevers D."/>
            <person name="Martens E."/>
            <person name="Sakamoto M."/>
            <person name="Benno Y."/>
            <person name="Suzuki N."/>
            <person name="Matsunaga N."/>
            <person name="Koshihara K."/>
            <person name="Seki M."/>
            <person name="Komiya H."/>
            <person name="Walker B."/>
            <person name="Young S."/>
            <person name="Zeng Q."/>
            <person name="Gargeya S."/>
            <person name="Fitzgerald M."/>
            <person name="Haas B."/>
            <person name="Abouelleil A."/>
            <person name="Allen A.W."/>
            <person name="Alvarado L."/>
            <person name="Arachchi H.M."/>
            <person name="Berlin A.M."/>
            <person name="Chapman S.B."/>
            <person name="Gainer-Dewar J."/>
            <person name="Goldberg J."/>
            <person name="Griggs A."/>
            <person name="Gujja S."/>
            <person name="Hansen M."/>
            <person name="Howarth C."/>
            <person name="Imamovic A."/>
            <person name="Ireland A."/>
            <person name="Larimer J."/>
            <person name="McCowan C."/>
            <person name="Murphy C."/>
            <person name="Pearson M."/>
            <person name="Poon T.W."/>
            <person name="Priest M."/>
            <person name="Roberts A."/>
            <person name="Saif S."/>
            <person name="Shea T."/>
            <person name="Sisk P."/>
            <person name="Sykes S."/>
            <person name="Wortman J."/>
            <person name="Nusbaum C."/>
            <person name="Birren B."/>
        </authorList>
    </citation>
    <scope>NUCLEOTIDE SEQUENCE [LARGE SCALE GENOMIC DNA]</scope>
    <source>
        <strain evidence="4 5">MS-1</strain>
    </source>
</reference>
<dbReference type="InterPro" id="IPR005154">
    <property type="entry name" value="Glyco_hydro_67_aGlcAse_N"/>
</dbReference>
<dbReference type="InterPro" id="IPR000421">
    <property type="entry name" value="FA58C"/>
</dbReference>
<dbReference type="SUPFAM" id="SSF49785">
    <property type="entry name" value="Galactose-binding domain-like"/>
    <property type="match status" value="1"/>
</dbReference>
<evidence type="ECO:0000313" key="4">
    <source>
        <dbReference type="EMBL" id="KKB57588.1"/>
    </source>
</evidence>